<feature type="region of interest" description="Disordered" evidence="1">
    <location>
        <begin position="25"/>
        <end position="54"/>
    </location>
</feature>
<feature type="compositionally biased region" description="Low complexity" evidence="1">
    <location>
        <begin position="32"/>
        <end position="44"/>
    </location>
</feature>
<dbReference type="EMBL" id="JAEACQ010000387">
    <property type="protein sequence ID" value="MBL7633565.1"/>
    <property type="molecule type" value="Genomic_DNA"/>
</dbReference>
<dbReference type="AlphaFoldDB" id="A0A937RRE3"/>
<dbReference type="RefSeq" id="WP_203006498.1">
    <property type="nucleotide sequence ID" value="NZ_JADWYV010000243.1"/>
</dbReference>
<dbReference type="Proteomes" id="UP000604475">
    <property type="component" value="Unassembled WGS sequence"/>
</dbReference>
<keyword evidence="3" id="KW-1185">Reference proteome</keyword>
<proteinExistence type="predicted"/>
<evidence type="ECO:0000313" key="2">
    <source>
        <dbReference type="EMBL" id="MBL7633565.1"/>
    </source>
</evidence>
<accession>A0A937RRE3</accession>
<evidence type="ECO:0000256" key="1">
    <source>
        <dbReference type="SAM" id="MobiDB-lite"/>
    </source>
</evidence>
<protein>
    <submittedName>
        <fullName evidence="2">Uncharacterized protein</fullName>
    </submittedName>
</protein>
<gene>
    <name evidence="2" type="ORF">I7412_41715</name>
</gene>
<organism evidence="2 3">
    <name type="scientific">Frankia nepalensis</name>
    <dbReference type="NCBI Taxonomy" id="1836974"/>
    <lineage>
        <taxon>Bacteria</taxon>
        <taxon>Bacillati</taxon>
        <taxon>Actinomycetota</taxon>
        <taxon>Actinomycetes</taxon>
        <taxon>Frankiales</taxon>
        <taxon>Frankiaceae</taxon>
        <taxon>Frankia</taxon>
    </lineage>
</organism>
<sequence length="179" mass="18290">MVVSVVALLLAGLAAWGIGALRPGANRPSAEGTAPAGSGPATAPAGGGGTAGAVPPAMLGGWRGTVSQGGDIWIATASMPPVQVDIPPVQFDVTLDIRGGAVHEVIGTSTSSTGCAADLILKVVGIRQIEVQEVDTHRTERCMGAYRLRLTLNDDGTLDYTYDATWVSSRGIATLRRTP</sequence>
<name>A0A937RRE3_9ACTN</name>
<evidence type="ECO:0000313" key="3">
    <source>
        <dbReference type="Proteomes" id="UP000604475"/>
    </source>
</evidence>
<reference evidence="2" key="1">
    <citation type="submission" date="2020-12" db="EMBL/GenBank/DDBJ databases">
        <title>Genomic characterization of non-nitrogen-fixing Frankia strains.</title>
        <authorList>
            <person name="Carlos-Shanley C."/>
            <person name="Guerra T."/>
            <person name="Hahn D."/>
        </authorList>
    </citation>
    <scope>NUCLEOTIDE SEQUENCE</scope>
    <source>
        <strain evidence="2">CN6</strain>
    </source>
</reference>
<comment type="caution">
    <text evidence="2">The sequence shown here is derived from an EMBL/GenBank/DDBJ whole genome shotgun (WGS) entry which is preliminary data.</text>
</comment>